<protein>
    <submittedName>
        <fullName evidence="1">Uncharacterized protein</fullName>
    </submittedName>
</protein>
<keyword evidence="2" id="KW-1185">Reference proteome</keyword>
<gene>
    <name evidence="1" type="ORF">OPT61_g7216</name>
</gene>
<accession>A0ACC2I3A8</accession>
<sequence>MSFTKVRQPKIDKVTGDKILPLRLWDSDDVLSKVSLDVTFRFDDVLDVEKLRSSLERVIQIGDWNQVGARYKKNAKGKLEVHIPQHFDEKRPGIMWSHDNRQQSSRENELAKQLPRHISASRPTLHEESGVFESIMARPDRPKKLAQWTGTDHPALSVHVTSFTDATLVTMSWNHVQFDAMGQQSLLQAWQAVLNGKEESVPKCVPYEHDPLVGLAADASPREHHLYAFALTGIRFFFFVIAYLYELFVYPKVTGRVIRFPGPWVEQLRDQAIAEIRSKGVSEKDAFLSHGDVLLSYWCKTSLSAQHLRPTRPVHIMNVMDIRGAKGGLPLPENTAYISNAVQEAATILTIAEIDKLTVSELAARLREDLKRSRSPGQLTAANAWRLENCSSGRPSGPPGPWNQVIVGWSNWSRAKFFNLDFSSAVLKAGLPVSERATKIGQPSMILINGQGDGITMRNAGPLMGQDANGDWWAAWYMRAEAWREVEEVFSKA</sequence>
<reference evidence="1" key="1">
    <citation type="submission" date="2022-11" db="EMBL/GenBank/DDBJ databases">
        <title>Genome Sequence of Boeremia exigua.</title>
        <authorList>
            <person name="Buettner E."/>
        </authorList>
    </citation>
    <scope>NUCLEOTIDE SEQUENCE</scope>
    <source>
        <strain evidence="1">CU02</strain>
    </source>
</reference>
<dbReference type="EMBL" id="JAPHNI010000574">
    <property type="protein sequence ID" value="KAJ8109765.1"/>
    <property type="molecule type" value="Genomic_DNA"/>
</dbReference>
<proteinExistence type="predicted"/>
<name>A0ACC2I3A8_9PLEO</name>
<evidence type="ECO:0000313" key="1">
    <source>
        <dbReference type="EMBL" id="KAJ8109765.1"/>
    </source>
</evidence>
<organism evidence="1 2">
    <name type="scientific">Boeremia exigua</name>
    <dbReference type="NCBI Taxonomy" id="749465"/>
    <lineage>
        <taxon>Eukaryota</taxon>
        <taxon>Fungi</taxon>
        <taxon>Dikarya</taxon>
        <taxon>Ascomycota</taxon>
        <taxon>Pezizomycotina</taxon>
        <taxon>Dothideomycetes</taxon>
        <taxon>Pleosporomycetidae</taxon>
        <taxon>Pleosporales</taxon>
        <taxon>Pleosporineae</taxon>
        <taxon>Didymellaceae</taxon>
        <taxon>Boeremia</taxon>
    </lineage>
</organism>
<evidence type="ECO:0000313" key="2">
    <source>
        <dbReference type="Proteomes" id="UP001153331"/>
    </source>
</evidence>
<comment type="caution">
    <text evidence="1">The sequence shown here is derived from an EMBL/GenBank/DDBJ whole genome shotgun (WGS) entry which is preliminary data.</text>
</comment>
<dbReference type="Proteomes" id="UP001153331">
    <property type="component" value="Unassembled WGS sequence"/>
</dbReference>